<evidence type="ECO:0000313" key="3">
    <source>
        <dbReference type="EMBL" id="AGO60512.1"/>
    </source>
</evidence>
<dbReference type="GeneID" id="16024684"/>
<dbReference type="HOGENOM" id="CLU_948696_0_0_2"/>
<protein>
    <recommendedName>
        <fullName evidence="1">Histidine--tRNA ligase</fullName>
    </recommendedName>
</protein>
<feature type="domain" description="Class II Histidinyl-tRNA synthetase (HisRS)-like catalytic core" evidence="2">
    <location>
        <begin position="65"/>
        <end position="155"/>
    </location>
</feature>
<keyword evidence="4" id="KW-1185">Reference proteome</keyword>
<sequence>MEDQKLSDIAYSIRKSCHDSGYSEIFPPAYVKSGRIDGFRFIFRNDVYVLEPDITLRLMNSRFPGNSRVYYISQQADEFLGESLKAGLEIIGPVPGEANIEILKMAIKILDDLGIRDYNIDISITDVFDPYRKKKDGGIILNAVKNRNYPQLQNMEIDGMDKLFQIMDTRTRNSGIPELDSILEEINDPRVIIDLGTVRQPEYYRGLIFEIYGRHEFLGGGGNYVIKKMNGCGFSLDLQALSKLYGNSYGDVQR</sequence>
<organism evidence="3 4">
    <name type="scientific">Ferroplasma acidarmanus Fer1</name>
    <dbReference type="NCBI Taxonomy" id="333146"/>
    <lineage>
        <taxon>Archaea</taxon>
        <taxon>Methanobacteriati</taxon>
        <taxon>Thermoplasmatota</taxon>
        <taxon>Thermoplasmata</taxon>
        <taxon>Thermoplasmatales</taxon>
        <taxon>Ferroplasmaceae</taxon>
        <taxon>Ferroplasma</taxon>
    </lineage>
</organism>
<dbReference type="Proteomes" id="UP000014660">
    <property type="component" value="Chromosome"/>
</dbReference>
<name>S0AP14_FERAC</name>
<evidence type="ECO:0000256" key="1">
    <source>
        <dbReference type="ARBA" id="ARBA00017399"/>
    </source>
</evidence>
<dbReference type="GO" id="GO:0004821">
    <property type="term" value="F:histidine-tRNA ligase activity"/>
    <property type="evidence" value="ECO:0007669"/>
    <property type="project" value="TreeGrafter"/>
</dbReference>
<dbReference type="PANTHER" id="PTHR43707">
    <property type="entry name" value="HISTIDYL-TRNA SYNTHETASE"/>
    <property type="match status" value="1"/>
</dbReference>
<dbReference type="InterPro" id="IPR041715">
    <property type="entry name" value="HisRS-like_core"/>
</dbReference>
<keyword evidence="3" id="KW-0328">Glycosyltransferase</keyword>
<dbReference type="GO" id="GO:0005737">
    <property type="term" value="C:cytoplasm"/>
    <property type="evidence" value="ECO:0007669"/>
    <property type="project" value="InterPro"/>
</dbReference>
<dbReference type="EMBL" id="CP004145">
    <property type="protein sequence ID" value="AGO60512.1"/>
    <property type="molecule type" value="Genomic_DNA"/>
</dbReference>
<dbReference type="GO" id="GO:0016757">
    <property type="term" value="F:glycosyltransferase activity"/>
    <property type="evidence" value="ECO:0007669"/>
    <property type="project" value="UniProtKB-KW"/>
</dbReference>
<evidence type="ECO:0000259" key="2">
    <source>
        <dbReference type="Pfam" id="PF13393"/>
    </source>
</evidence>
<proteinExistence type="predicted"/>
<accession>S0AP14</accession>
<dbReference type="RefSeq" id="WP_009886560.1">
    <property type="nucleotide sequence ID" value="NC_021592.1"/>
</dbReference>
<dbReference type="AlphaFoldDB" id="S0AP14"/>
<dbReference type="Pfam" id="PF13393">
    <property type="entry name" value="tRNA-synt_His"/>
    <property type="match status" value="2"/>
</dbReference>
<dbReference type="Gene3D" id="3.30.930.10">
    <property type="entry name" value="Bira Bifunctional Protein, Domain 2"/>
    <property type="match status" value="1"/>
</dbReference>
<dbReference type="PANTHER" id="PTHR43707:SF1">
    <property type="entry name" value="HISTIDINE--TRNA LIGASE, MITOCHONDRIAL-RELATED"/>
    <property type="match status" value="1"/>
</dbReference>
<feature type="domain" description="Class II Histidinyl-tRNA synthetase (HisRS)-like catalytic core" evidence="2">
    <location>
        <begin position="177"/>
        <end position="241"/>
    </location>
</feature>
<reference evidence="3 4" key="1">
    <citation type="journal article" date="2007" name="Proc. Natl. Acad. Sci. U.S.A.">
        <title>Genome dynamics in a natural archaeal population.</title>
        <authorList>
            <person name="Allen E.E."/>
            <person name="Tyson G.W."/>
            <person name="Whitaker R.J."/>
            <person name="Detter J.C."/>
            <person name="Richardson P.M."/>
            <person name="Banfield J.F."/>
        </authorList>
    </citation>
    <scope>NUCLEOTIDE SEQUENCE [LARGE SCALE GENOMIC DNA]</scope>
    <source>
        <strain evidence="4">fer1</strain>
    </source>
</reference>
<keyword evidence="3" id="KW-0808">Transferase</keyword>
<dbReference type="InterPro" id="IPR045864">
    <property type="entry name" value="aa-tRNA-synth_II/BPL/LPL"/>
</dbReference>
<dbReference type="SUPFAM" id="SSF55681">
    <property type="entry name" value="Class II aaRS and biotin synthetases"/>
    <property type="match status" value="1"/>
</dbReference>
<dbReference type="KEGG" id="fac:FACI_IFERC01G0532"/>
<dbReference type="InterPro" id="IPR004516">
    <property type="entry name" value="HisRS/HisZ"/>
</dbReference>
<dbReference type="GO" id="GO:0006427">
    <property type="term" value="P:histidyl-tRNA aminoacylation"/>
    <property type="evidence" value="ECO:0007669"/>
    <property type="project" value="TreeGrafter"/>
</dbReference>
<evidence type="ECO:0000313" key="4">
    <source>
        <dbReference type="Proteomes" id="UP000014660"/>
    </source>
</evidence>
<gene>
    <name evidence="3" type="ORF">FACI_IFERC00001G0532</name>
</gene>